<reference evidence="1" key="1">
    <citation type="submission" date="2021-06" db="EMBL/GenBank/DDBJ databases">
        <authorList>
            <person name="Nardi T."/>
            <person name="Nardi T."/>
        </authorList>
    </citation>
    <scope>NUCLEOTIDE SEQUENCE</scope>
</reference>
<sequence>MVNNKIASDILSTHISIEEAKPGKELLKAVVGLAVGIQQFAGSITEKCGIEGCA</sequence>
<keyword evidence="2" id="KW-1185">Reference proteome</keyword>
<dbReference type="Proteomes" id="UP000837675">
    <property type="component" value="Unassembled WGS sequence"/>
</dbReference>
<dbReference type="AlphaFoldDB" id="A0A8S4C2N6"/>
<protein>
    <submittedName>
        <fullName evidence="1">Uncharacterized protein</fullName>
    </submittedName>
</protein>
<name>A0A8S4C2N6_9ACAR</name>
<proteinExistence type="predicted"/>
<organism evidence="1 2">
    <name type="scientific">Hyalomma marginatum</name>
    <dbReference type="NCBI Taxonomy" id="34627"/>
    <lineage>
        <taxon>Eukaryota</taxon>
        <taxon>Metazoa</taxon>
        <taxon>Ecdysozoa</taxon>
        <taxon>Arthropoda</taxon>
        <taxon>Chelicerata</taxon>
        <taxon>Arachnida</taxon>
        <taxon>Acari</taxon>
        <taxon>Parasitiformes</taxon>
        <taxon>Ixodida</taxon>
        <taxon>Ixodoidea</taxon>
        <taxon>Ixodidae</taxon>
        <taxon>Hyalomminae</taxon>
        <taxon>Hyalomma</taxon>
    </lineage>
</organism>
<dbReference type="EMBL" id="CAJVAF010000306">
    <property type="protein sequence ID" value="CAG7594567.1"/>
    <property type="molecule type" value="Genomic_DNA"/>
</dbReference>
<gene>
    <name evidence="1" type="ORF">MHYMCMPASI_00790</name>
</gene>
<comment type="caution">
    <text evidence="1">The sequence shown here is derived from an EMBL/GenBank/DDBJ whole genome shotgun (WGS) entry which is preliminary data.</text>
</comment>
<accession>A0A8S4C2N6</accession>
<evidence type="ECO:0000313" key="1">
    <source>
        <dbReference type="EMBL" id="CAG7594567.1"/>
    </source>
</evidence>
<evidence type="ECO:0000313" key="2">
    <source>
        <dbReference type="Proteomes" id="UP000837675"/>
    </source>
</evidence>